<comment type="caution">
    <text evidence="1">The sequence shown here is derived from an EMBL/GenBank/DDBJ whole genome shotgun (WGS) entry which is preliminary data.</text>
</comment>
<proteinExistence type="predicted"/>
<evidence type="ECO:0000313" key="1">
    <source>
        <dbReference type="EMBL" id="KAJ4706593.1"/>
    </source>
</evidence>
<gene>
    <name evidence="1" type="ORF">OWV82_020225</name>
</gene>
<dbReference type="Proteomes" id="UP001164539">
    <property type="component" value="Chromosome 11"/>
</dbReference>
<protein>
    <submittedName>
        <fullName evidence="1">NAC domain-containing protein</fullName>
    </submittedName>
</protein>
<name>A0ACC1X658_MELAZ</name>
<keyword evidence="2" id="KW-1185">Reference proteome</keyword>
<reference evidence="1 2" key="1">
    <citation type="journal article" date="2023" name="Science">
        <title>Complex scaffold remodeling in plant triterpene biosynthesis.</title>
        <authorList>
            <person name="De La Pena R."/>
            <person name="Hodgson H."/>
            <person name="Liu J.C."/>
            <person name="Stephenson M.J."/>
            <person name="Martin A.C."/>
            <person name="Owen C."/>
            <person name="Harkess A."/>
            <person name="Leebens-Mack J."/>
            <person name="Jimenez L.E."/>
            <person name="Osbourn A."/>
            <person name="Sattely E.S."/>
        </authorList>
    </citation>
    <scope>NUCLEOTIDE SEQUENCE [LARGE SCALE GENOMIC DNA]</scope>
    <source>
        <strain evidence="2">cv. JPN11</strain>
        <tissue evidence="1">Leaf</tissue>
    </source>
</reference>
<evidence type="ECO:0000313" key="2">
    <source>
        <dbReference type="Proteomes" id="UP001164539"/>
    </source>
</evidence>
<dbReference type="EMBL" id="CM051404">
    <property type="protein sequence ID" value="KAJ4706593.1"/>
    <property type="molecule type" value="Genomic_DNA"/>
</dbReference>
<organism evidence="1 2">
    <name type="scientific">Melia azedarach</name>
    <name type="common">Chinaberry tree</name>
    <dbReference type="NCBI Taxonomy" id="155640"/>
    <lineage>
        <taxon>Eukaryota</taxon>
        <taxon>Viridiplantae</taxon>
        <taxon>Streptophyta</taxon>
        <taxon>Embryophyta</taxon>
        <taxon>Tracheophyta</taxon>
        <taxon>Spermatophyta</taxon>
        <taxon>Magnoliopsida</taxon>
        <taxon>eudicotyledons</taxon>
        <taxon>Gunneridae</taxon>
        <taxon>Pentapetalae</taxon>
        <taxon>rosids</taxon>
        <taxon>malvids</taxon>
        <taxon>Sapindales</taxon>
        <taxon>Meliaceae</taxon>
        <taxon>Melia</taxon>
    </lineage>
</organism>
<sequence>MPKVGYRFRPTEQELVNYFLYSKITQNPVLDDDDGVRVCDLYGDQEPWDIWNVYGGNDLDEALYFFTRLKKLSPNGSRYNRKIASGVWQGEDGAKAVMAYGGSKQILGFKKRFRYEDGNNSEQNGRWIMYEYTINSSLLGGQYSHKATDYVVCSMKKNDRGQQKEKADSGKKQRKSKQIGEKNEPGQGATGRKRKLKLTAISNSNDDHGDKSVQLQNKRLKSEQEALWIQQNQPVELAYASDILQVLHSGETDSNSDFSETPIEDLLKFITFDFEDPISNSNHSGEVDTEYYIHDGDECSQNKHLMGEQEGEEEASQEIESEAKIEQLLDVEELFSDIDQEFERIFGKH</sequence>
<accession>A0ACC1X658</accession>